<dbReference type="PIRSF" id="PIRSF003113">
    <property type="entry name" value="BolA"/>
    <property type="match status" value="1"/>
</dbReference>
<dbReference type="SUPFAM" id="SSF82657">
    <property type="entry name" value="BolA-like"/>
    <property type="match status" value="1"/>
</dbReference>
<accession>A0A4V2SDH1</accession>
<proteinExistence type="inferred from homology"/>
<dbReference type="EMBL" id="SLWY01000002">
    <property type="protein sequence ID" value="TCO83488.1"/>
    <property type="molecule type" value="Genomic_DNA"/>
</dbReference>
<dbReference type="RefSeq" id="WP_132538465.1">
    <property type="nucleotide sequence ID" value="NZ_SLWY01000002.1"/>
</dbReference>
<keyword evidence="3" id="KW-1185">Reference proteome</keyword>
<dbReference type="PANTHER" id="PTHR46230:SF7">
    <property type="entry name" value="BOLA-LIKE PROTEIN 1"/>
    <property type="match status" value="1"/>
</dbReference>
<protein>
    <submittedName>
        <fullName evidence="2">BolA protein</fullName>
    </submittedName>
</protein>
<gene>
    <name evidence="2" type="ORF">EV699_102195</name>
</gene>
<evidence type="ECO:0000313" key="3">
    <source>
        <dbReference type="Proteomes" id="UP000295765"/>
    </source>
</evidence>
<comment type="similarity">
    <text evidence="1">Belongs to the BolA/IbaG family.</text>
</comment>
<comment type="caution">
    <text evidence="2">The sequence shown here is derived from an EMBL/GenBank/DDBJ whole genome shotgun (WGS) entry which is preliminary data.</text>
</comment>
<evidence type="ECO:0000256" key="1">
    <source>
        <dbReference type="RuleBase" id="RU003860"/>
    </source>
</evidence>
<dbReference type="AlphaFoldDB" id="A0A4V2SDH1"/>
<dbReference type="Pfam" id="PF01722">
    <property type="entry name" value="BolA"/>
    <property type="match status" value="1"/>
</dbReference>
<dbReference type="Proteomes" id="UP000295765">
    <property type="component" value="Unassembled WGS sequence"/>
</dbReference>
<dbReference type="Gene3D" id="3.30.300.90">
    <property type="entry name" value="BolA-like"/>
    <property type="match status" value="1"/>
</dbReference>
<organism evidence="2 3">
    <name type="scientific">Plasticicumulans lactativorans</name>
    <dbReference type="NCBI Taxonomy" id="1133106"/>
    <lineage>
        <taxon>Bacteria</taxon>
        <taxon>Pseudomonadati</taxon>
        <taxon>Pseudomonadota</taxon>
        <taxon>Gammaproteobacteria</taxon>
        <taxon>Candidatus Competibacteraceae</taxon>
        <taxon>Plasticicumulans</taxon>
    </lineage>
</organism>
<dbReference type="OrthoDB" id="9812890at2"/>
<sequence length="93" mass="9940">MNERVARIEARLRAALAPDELDIVDDSAAHAGHAGARSGGGHFNVYIVAAAFAGRSPIQRHRLVHQALADLMSSDIHALSIKALTPEERSSHP</sequence>
<dbReference type="InterPro" id="IPR036065">
    <property type="entry name" value="BolA-like_sf"/>
</dbReference>
<evidence type="ECO:0000313" key="2">
    <source>
        <dbReference type="EMBL" id="TCO83488.1"/>
    </source>
</evidence>
<dbReference type="GO" id="GO:0016226">
    <property type="term" value="P:iron-sulfur cluster assembly"/>
    <property type="evidence" value="ECO:0007669"/>
    <property type="project" value="TreeGrafter"/>
</dbReference>
<dbReference type="PANTHER" id="PTHR46230">
    <property type="match status" value="1"/>
</dbReference>
<dbReference type="InterPro" id="IPR002634">
    <property type="entry name" value="BolA"/>
</dbReference>
<name>A0A4V2SDH1_9GAMM</name>
<reference evidence="2 3" key="1">
    <citation type="submission" date="2019-03" db="EMBL/GenBank/DDBJ databases">
        <title>Genomic Encyclopedia of Type Strains, Phase IV (KMG-IV): sequencing the most valuable type-strain genomes for metagenomic binning, comparative biology and taxonomic classification.</title>
        <authorList>
            <person name="Goeker M."/>
        </authorList>
    </citation>
    <scope>NUCLEOTIDE SEQUENCE [LARGE SCALE GENOMIC DNA]</scope>
    <source>
        <strain evidence="2 3">DSM 25287</strain>
    </source>
</reference>